<reference evidence="2 3" key="1">
    <citation type="submission" date="2017-06" db="EMBL/GenBank/DDBJ databases">
        <authorList>
            <person name="Kim H.J."/>
            <person name="Triplett B.A."/>
        </authorList>
    </citation>
    <scope>NUCLEOTIDE SEQUENCE [LARGE SCALE GENOMIC DNA]</scope>
    <source>
        <strain evidence="2 3">594</strain>
    </source>
</reference>
<organism evidence="2 3">
    <name type="scientific">Stenotrophomonas maltophilia</name>
    <name type="common">Pseudomonas maltophilia</name>
    <name type="synonym">Xanthomonas maltophilia</name>
    <dbReference type="NCBI Taxonomy" id="40324"/>
    <lineage>
        <taxon>Bacteria</taxon>
        <taxon>Pseudomonadati</taxon>
        <taxon>Pseudomonadota</taxon>
        <taxon>Gammaproteobacteria</taxon>
        <taxon>Lysobacterales</taxon>
        <taxon>Lysobacteraceae</taxon>
        <taxon>Stenotrophomonas</taxon>
        <taxon>Stenotrophomonas maltophilia group</taxon>
    </lineage>
</organism>
<dbReference type="RefSeq" id="WP_069138523.1">
    <property type="nucleotide sequence ID" value="NZ_CP104289.1"/>
</dbReference>
<dbReference type="EMBL" id="NIVX01000092">
    <property type="protein sequence ID" value="OWQ71829.1"/>
    <property type="molecule type" value="Genomic_DNA"/>
</dbReference>
<evidence type="ECO:0000256" key="1">
    <source>
        <dbReference type="SAM" id="MobiDB-lite"/>
    </source>
</evidence>
<comment type="caution">
    <text evidence="2">The sequence shown here is derived from an EMBL/GenBank/DDBJ whole genome shotgun (WGS) entry which is preliminary data.</text>
</comment>
<proteinExistence type="predicted"/>
<accession>A0A246I1Q3</accession>
<name>A0A246I1Q3_STEMA</name>
<feature type="compositionally biased region" description="Basic and acidic residues" evidence="1">
    <location>
        <begin position="59"/>
        <end position="77"/>
    </location>
</feature>
<gene>
    <name evidence="2" type="ORF">CEE63_15405</name>
</gene>
<protein>
    <submittedName>
        <fullName evidence="2">Uncharacterized protein</fullName>
    </submittedName>
</protein>
<evidence type="ECO:0000313" key="2">
    <source>
        <dbReference type="EMBL" id="OWQ71829.1"/>
    </source>
</evidence>
<sequence length="84" mass="9441">MQRDQKDLPHPDTEAQRPDPVSPLQAKLHNHRNHDEALQETFPASDPISPFVAAPTPDEQAKRLGERVRLPDRRTDEEAAGGDE</sequence>
<feature type="region of interest" description="Disordered" evidence="1">
    <location>
        <begin position="1"/>
        <end position="84"/>
    </location>
</feature>
<feature type="compositionally biased region" description="Basic and acidic residues" evidence="1">
    <location>
        <begin position="1"/>
        <end position="17"/>
    </location>
</feature>
<evidence type="ECO:0000313" key="3">
    <source>
        <dbReference type="Proteomes" id="UP000197090"/>
    </source>
</evidence>
<dbReference type="AlphaFoldDB" id="A0A246I1Q3"/>
<dbReference type="Proteomes" id="UP000197090">
    <property type="component" value="Unassembled WGS sequence"/>
</dbReference>